<evidence type="ECO:0000313" key="6">
    <source>
        <dbReference type="EMBL" id="GAE33079.1"/>
    </source>
</evidence>
<dbReference type="InterPro" id="IPR009057">
    <property type="entry name" value="Homeodomain-like_sf"/>
</dbReference>
<reference evidence="6 7" key="1">
    <citation type="journal article" date="2014" name="Genome Announc.">
        <title>Draft Genome Sequences of Three Alkaliphilic Bacillus Strains, Bacillus wakoensis JCM 9140T, Bacillus akibai JCM 9157T, and Bacillus hemicellulosilyticus JCM 9152T.</title>
        <authorList>
            <person name="Yuki M."/>
            <person name="Oshima K."/>
            <person name="Suda W."/>
            <person name="Oshida Y."/>
            <person name="Kitamura K."/>
            <person name="Iida T."/>
            <person name="Hattori M."/>
            <person name="Ohkuma M."/>
        </authorList>
    </citation>
    <scope>NUCLEOTIDE SEQUENCE [LARGE SCALE GENOMIC DNA]</scope>
    <source>
        <strain evidence="6 7">JCM 9157</strain>
    </source>
</reference>
<dbReference type="PROSITE" id="PS50977">
    <property type="entry name" value="HTH_TETR_2"/>
    <property type="match status" value="1"/>
</dbReference>
<dbReference type="SUPFAM" id="SSF48498">
    <property type="entry name" value="Tetracyclin repressor-like, C-terminal domain"/>
    <property type="match status" value="1"/>
</dbReference>
<dbReference type="Pfam" id="PF00440">
    <property type="entry name" value="TetR_N"/>
    <property type="match status" value="1"/>
</dbReference>
<evidence type="ECO:0000313" key="7">
    <source>
        <dbReference type="Proteomes" id="UP000018896"/>
    </source>
</evidence>
<dbReference type="PRINTS" id="PR00455">
    <property type="entry name" value="HTHTETR"/>
</dbReference>
<evidence type="ECO:0000256" key="3">
    <source>
        <dbReference type="ARBA" id="ARBA00023163"/>
    </source>
</evidence>
<dbReference type="eggNOG" id="COG1309">
    <property type="taxonomic scope" value="Bacteria"/>
</dbReference>
<sequence length="178" mass="19859">MKTNTRDSILTAASHIVQTEGILELTLEAVAKQAGLSKGGLLYHFPSKEELISGMVDHVIAQYIDNIEKEAEQGPVVKGRWTRAFIKETFHQGVTSQKMNAGLLAAAAYNPEFLQPMQDAYSDWKQKIEDDGLEETTATILRLAVDGLWFSELFGLAPLSTEQRENVYKRLMKVTEEG</sequence>
<dbReference type="PANTHER" id="PTHR47506:SF6">
    <property type="entry name" value="HTH-TYPE TRANSCRIPTIONAL REPRESSOR NEMR"/>
    <property type="match status" value="1"/>
</dbReference>
<dbReference type="SUPFAM" id="SSF46689">
    <property type="entry name" value="Homeodomain-like"/>
    <property type="match status" value="1"/>
</dbReference>
<evidence type="ECO:0000256" key="4">
    <source>
        <dbReference type="PROSITE-ProRule" id="PRU00335"/>
    </source>
</evidence>
<dbReference type="OrthoDB" id="9806334at2"/>
<evidence type="ECO:0000256" key="2">
    <source>
        <dbReference type="ARBA" id="ARBA00023125"/>
    </source>
</evidence>
<gene>
    <name evidence="6" type="ORF">JCM9157_66</name>
</gene>
<dbReference type="RefSeq" id="WP_035660877.1">
    <property type="nucleotide sequence ID" value="NZ_BAUV01000001.1"/>
</dbReference>
<evidence type="ECO:0000256" key="1">
    <source>
        <dbReference type="ARBA" id="ARBA00023015"/>
    </source>
</evidence>
<feature type="DNA-binding region" description="H-T-H motif" evidence="4">
    <location>
        <begin position="26"/>
        <end position="45"/>
    </location>
</feature>
<keyword evidence="7" id="KW-1185">Reference proteome</keyword>
<dbReference type="Gene3D" id="1.10.357.10">
    <property type="entry name" value="Tetracycline Repressor, domain 2"/>
    <property type="match status" value="1"/>
</dbReference>
<keyword evidence="1" id="KW-0805">Transcription regulation</keyword>
<dbReference type="PANTHER" id="PTHR47506">
    <property type="entry name" value="TRANSCRIPTIONAL REGULATORY PROTEIN"/>
    <property type="match status" value="1"/>
</dbReference>
<dbReference type="STRING" id="1236973.JCM9157_66"/>
<dbReference type="InterPro" id="IPR001647">
    <property type="entry name" value="HTH_TetR"/>
</dbReference>
<protein>
    <submittedName>
        <fullName evidence="6">Transcriptional regulator</fullName>
    </submittedName>
</protein>
<accession>W4QP18</accession>
<keyword evidence="3" id="KW-0804">Transcription</keyword>
<feature type="domain" description="HTH tetR-type" evidence="5">
    <location>
        <begin position="3"/>
        <end position="63"/>
    </location>
</feature>
<dbReference type="EMBL" id="BAUV01000001">
    <property type="protein sequence ID" value="GAE33079.1"/>
    <property type="molecule type" value="Genomic_DNA"/>
</dbReference>
<proteinExistence type="predicted"/>
<keyword evidence="2 4" id="KW-0238">DNA-binding</keyword>
<name>W4QP18_HALA3</name>
<dbReference type="Pfam" id="PF17937">
    <property type="entry name" value="TetR_C_28"/>
    <property type="match status" value="1"/>
</dbReference>
<evidence type="ECO:0000259" key="5">
    <source>
        <dbReference type="PROSITE" id="PS50977"/>
    </source>
</evidence>
<dbReference type="GO" id="GO:0003677">
    <property type="term" value="F:DNA binding"/>
    <property type="evidence" value="ECO:0007669"/>
    <property type="project" value="UniProtKB-UniRule"/>
</dbReference>
<dbReference type="InterPro" id="IPR036271">
    <property type="entry name" value="Tet_transcr_reg_TetR-rel_C_sf"/>
</dbReference>
<comment type="caution">
    <text evidence="6">The sequence shown here is derived from an EMBL/GenBank/DDBJ whole genome shotgun (WGS) entry which is preliminary data.</text>
</comment>
<dbReference type="Proteomes" id="UP000018896">
    <property type="component" value="Unassembled WGS sequence"/>
</dbReference>
<dbReference type="AlphaFoldDB" id="W4QP18"/>
<dbReference type="InterPro" id="IPR041479">
    <property type="entry name" value="TetR_CgmR_C"/>
</dbReference>
<organism evidence="6 7">
    <name type="scientific">Halalkalibacter akibai (strain ATCC 43226 / DSM 21942 / CIP 109018 / JCM 9157 / 1139)</name>
    <name type="common">Bacillus akibai</name>
    <dbReference type="NCBI Taxonomy" id="1236973"/>
    <lineage>
        <taxon>Bacteria</taxon>
        <taxon>Bacillati</taxon>
        <taxon>Bacillota</taxon>
        <taxon>Bacilli</taxon>
        <taxon>Bacillales</taxon>
        <taxon>Bacillaceae</taxon>
        <taxon>Halalkalibacter</taxon>
    </lineage>
</organism>